<dbReference type="EMBL" id="CP116394">
    <property type="protein sequence ID" value="WCE46742.1"/>
    <property type="molecule type" value="Genomic_DNA"/>
</dbReference>
<accession>A0AB38XQX2</accession>
<dbReference type="InterPro" id="IPR029044">
    <property type="entry name" value="Nucleotide-diphossugar_trans"/>
</dbReference>
<dbReference type="Gene3D" id="3.90.550.10">
    <property type="entry name" value="Spore Coat Polysaccharide Biosynthesis Protein SpsA, Chain A"/>
    <property type="match status" value="1"/>
</dbReference>
<dbReference type="Pfam" id="PF00535">
    <property type="entry name" value="Glycos_transf_2"/>
    <property type="match status" value="1"/>
</dbReference>
<dbReference type="InterPro" id="IPR050834">
    <property type="entry name" value="Glycosyltransf_2"/>
</dbReference>
<feature type="domain" description="Glycosyltransferase 2-like" evidence="1">
    <location>
        <begin position="8"/>
        <end position="176"/>
    </location>
</feature>
<dbReference type="Proteomes" id="UP001211044">
    <property type="component" value="Chromosome"/>
</dbReference>
<dbReference type="KEGG" id="wne:PIG85_03605"/>
<dbReference type="RefSeq" id="WP_004806004.1">
    <property type="nucleotide sequence ID" value="NZ_CP116394.1"/>
</dbReference>
<dbReference type="CDD" id="cd00761">
    <property type="entry name" value="Glyco_tranf_GTA_type"/>
    <property type="match status" value="1"/>
</dbReference>
<dbReference type="SUPFAM" id="SSF53448">
    <property type="entry name" value="Nucleotide-diphospho-sugar transferases"/>
    <property type="match status" value="1"/>
</dbReference>
<evidence type="ECO:0000259" key="1">
    <source>
        <dbReference type="Pfam" id="PF00535"/>
    </source>
</evidence>
<evidence type="ECO:0000313" key="3">
    <source>
        <dbReference type="Proteomes" id="UP001211044"/>
    </source>
</evidence>
<dbReference type="PANTHER" id="PTHR43685">
    <property type="entry name" value="GLYCOSYLTRANSFERASE"/>
    <property type="match status" value="1"/>
</dbReference>
<name>A0AB38XQX2_9ACTO</name>
<protein>
    <submittedName>
        <fullName evidence="2">Glycosyltransferase family 2 protein</fullName>
    </submittedName>
</protein>
<dbReference type="InterPro" id="IPR001173">
    <property type="entry name" value="Glyco_trans_2-like"/>
</dbReference>
<organism evidence="2 3">
    <name type="scientific">Winkia neuii subsp. anitrata</name>
    <dbReference type="NCBI Taxonomy" id="29318"/>
    <lineage>
        <taxon>Bacteria</taxon>
        <taxon>Bacillati</taxon>
        <taxon>Actinomycetota</taxon>
        <taxon>Actinomycetes</taxon>
        <taxon>Actinomycetales</taxon>
        <taxon>Actinomycetaceae</taxon>
        <taxon>Winkia</taxon>
    </lineage>
</organism>
<proteinExistence type="predicted"/>
<evidence type="ECO:0000313" key="2">
    <source>
        <dbReference type="EMBL" id="WCE46742.1"/>
    </source>
</evidence>
<gene>
    <name evidence="2" type="ORF">PIG85_03605</name>
</gene>
<sequence length="295" mass="33351">MATRPLVSIVTRTKDRTVLLDRALKDCAKQTMRDFELIVVNDGGDPAPVDALLEKHASLLQGRARVIHNETSQGMERASNIAIESSTGRYICIHDDDDTWSPLFLERASNFLDEHPGYGGVAVRTEIVLEKIEGQTVTELGREIAWPDVKQFSLSRLMSSNIAVPISCMYPRSVIDELGGFRDDLPVVGDWEFHLRLAAKYDVGFIDGQPLAFWHQRRSQAGVLGNSVFAGAEKHHYFDLKVRDEYLREYAEKNGVGALLWQAAMFNQLRGSQETAFGWAKWKVKNFIQDRRGRK</sequence>
<dbReference type="AlphaFoldDB" id="A0AB38XQX2"/>
<reference evidence="2" key="1">
    <citation type="submission" date="2023-01" db="EMBL/GenBank/DDBJ databases">
        <title>Comparative Genomic Analysis of the Clinically-Derived Winkia Strain NY0527 Provides Evidence into the Taxonomic Reassignment of Winkia neuii and Characterizes Their Virulence Traits.</title>
        <authorList>
            <person name="Cai X."/>
            <person name="Peng Y."/>
            <person name="Li M."/>
            <person name="Qiu Y."/>
            <person name="Wang Y."/>
            <person name="Xu L."/>
            <person name="Hou Q."/>
        </authorList>
    </citation>
    <scope>NUCLEOTIDE SEQUENCE</scope>
    <source>
        <strain evidence="2">NY0527</strain>
    </source>
</reference>
<dbReference type="PANTHER" id="PTHR43685:SF2">
    <property type="entry name" value="GLYCOSYLTRANSFERASE 2-LIKE DOMAIN-CONTAINING PROTEIN"/>
    <property type="match status" value="1"/>
</dbReference>